<protein>
    <submittedName>
        <fullName evidence="1">DUF3304 domain-containing protein</fullName>
    </submittedName>
</protein>
<dbReference type="InterPro" id="IPR021733">
    <property type="entry name" value="DUF3304"/>
</dbReference>
<comment type="caution">
    <text evidence="1">The sequence shown here is derived from an EMBL/GenBank/DDBJ whole genome shotgun (WGS) entry which is preliminary data.</text>
</comment>
<evidence type="ECO:0000313" key="2">
    <source>
        <dbReference type="Proteomes" id="UP000484875"/>
    </source>
</evidence>
<dbReference type="RefSeq" id="WP_161089793.1">
    <property type="nucleotide sequence ID" value="NZ_WWCV01000014.1"/>
</dbReference>
<dbReference type="Proteomes" id="UP000484875">
    <property type="component" value="Unassembled WGS sequence"/>
</dbReference>
<reference evidence="1 2" key="1">
    <citation type="submission" date="2019-12" db="EMBL/GenBank/DDBJ databases">
        <title>Novel species isolated from a subtropical stream in China.</title>
        <authorList>
            <person name="Lu H."/>
        </authorList>
    </citation>
    <scope>NUCLEOTIDE SEQUENCE [LARGE SCALE GENOMIC DNA]</scope>
    <source>
        <strain evidence="1 2">FT107W</strain>
    </source>
</reference>
<dbReference type="AlphaFoldDB" id="A0A845HKJ3"/>
<dbReference type="Pfam" id="PF11745">
    <property type="entry name" value="DUF3304"/>
    <property type="match status" value="1"/>
</dbReference>
<accession>A0A845HKJ3</accession>
<sequence length="83" mass="9387">MSNEGGRGSIICCVMLPESWRRGLGADMRWAVGDWSLGNEKETKAGNYRSIMWTNFHAFVPVEKYVGPPEHLYVLFFRAAAYG</sequence>
<gene>
    <name evidence="1" type="ORF">GTP81_10170</name>
</gene>
<organism evidence="1 2">
    <name type="scientific">Duganella vulcania</name>
    <dbReference type="NCBI Taxonomy" id="2692166"/>
    <lineage>
        <taxon>Bacteria</taxon>
        <taxon>Pseudomonadati</taxon>
        <taxon>Pseudomonadota</taxon>
        <taxon>Betaproteobacteria</taxon>
        <taxon>Burkholderiales</taxon>
        <taxon>Oxalobacteraceae</taxon>
        <taxon>Telluria group</taxon>
        <taxon>Duganella</taxon>
    </lineage>
</organism>
<proteinExistence type="predicted"/>
<name>A0A845HKJ3_9BURK</name>
<keyword evidence="2" id="KW-1185">Reference proteome</keyword>
<evidence type="ECO:0000313" key="1">
    <source>
        <dbReference type="EMBL" id="MYN17116.1"/>
    </source>
</evidence>
<dbReference type="EMBL" id="WWCV01000014">
    <property type="protein sequence ID" value="MYN17116.1"/>
    <property type="molecule type" value="Genomic_DNA"/>
</dbReference>